<evidence type="ECO:0000256" key="6">
    <source>
        <dbReference type="PROSITE-ProRule" id="PRU00182"/>
    </source>
</evidence>
<dbReference type="GO" id="GO:0000455">
    <property type="term" value="P:enzyme-directed rRNA pseudouridine synthesis"/>
    <property type="evidence" value="ECO:0007669"/>
    <property type="project" value="TreeGrafter"/>
</dbReference>
<dbReference type="InterPro" id="IPR006224">
    <property type="entry name" value="PsdUridine_synth_RluA-like_CS"/>
</dbReference>
<evidence type="ECO:0000313" key="9">
    <source>
        <dbReference type="EMBL" id="MBO8426389.1"/>
    </source>
</evidence>
<dbReference type="Proteomes" id="UP000823634">
    <property type="component" value="Unassembled WGS sequence"/>
</dbReference>
<proteinExistence type="inferred from homology"/>
<dbReference type="InterPro" id="IPR006145">
    <property type="entry name" value="PsdUridine_synth_RsuA/RluA"/>
</dbReference>
<dbReference type="PROSITE" id="PS50889">
    <property type="entry name" value="S4"/>
    <property type="match status" value="1"/>
</dbReference>
<comment type="similarity">
    <text evidence="2">Belongs to the pseudouridine synthase RluA family.</text>
</comment>
<dbReference type="SUPFAM" id="SSF55174">
    <property type="entry name" value="Alpha-L RNA-binding motif"/>
    <property type="match status" value="1"/>
</dbReference>
<feature type="domain" description="Pseudouridine synthase RsuA/RluA-like" evidence="8">
    <location>
        <begin position="101"/>
        <end position="250"/>
    </location>
</feature>
<dbReference type="GO" id="GO:0140098">
    <property type="term" value="F:catalytic activity, acting on RNA"/>
    <property type="evidence" value="ECO:0007669"/>
    <property type="project" value="UniProtKB-ARBA"/>
</dbReference>
<keyword evidence="6" id="KW-0694">RNA-binding</keyword>
<dbReference type="GO" id="GO:0009982">
    <property type="term" value="F:pseudouridine synthase activity"/>
    <property type="evidence" value="ECO:0007669"/>
    <property type="project" value="InterPro"/>
</dbReference>
<name>A0A9D9DJP2_9FIRM</name>
<evidence type="ECO:0000259" key="8">
    <source>
        <dbReference type="Pfam" id="PF00849"/>
    </source>
</evidence>
<evidence type="ECO:0000256" key="2">
    <source>
        <dbReference type="ARBA" id="ARBA00010876"/>
    </source>
</evidence>
<dbReference type="EMBL" id="JADINA010000024">
    <property type="protein sequence ID" value="MBO8426389.1"/>
    <property type="molecule type" value="Genomic_DNA"/>
</dbReference>
<dbReference type="AlphaFoldDB" id="A0A9D9DJP2"/>
<dbReference type="InterPro" id="IPR020103">
    <property type="entry name" value="PsdUridine_synth_cat_dom_sf"/>
</dbReference>
<reference evidence="9" key="2">
    <citation type="journal article" date="2021" name="PeerJ">
        <title>Extensive microbial diversity within the chicken gut microbiome revealed by metagenomics and culture.</title>
        <authorList>
            <person name="Gilroy R."/>
            <person name="Ravi A."/>
            <person name="Getino M."/>
            <person name="Pursley I."/>
            <person name="Horton D.L."/>
            <person name="Alikhan N.F."/>
            <person name="Baker D."/>
            <person name="Gharbi K."/>
            <person name="Hall N."/>
            <person name="Watson M."/>
            <person name="Adriaenssens E.M."/>
            <person name="Foster-Nyarko E."/>
            <person name="Jarju S."/>
            <person name="Secka A."/>
            <person name="Antonio M."/>
            <person name="Oren A."/>
            <person name="Chaudhuri R.R."/>
            <person name="La Ragione R."/>
            <person name="Hildebrand F."/>
            <person name="Pallen M.J."/>
        </authorList>
    </citation>
    <scope>NUCLEOTIDE SEQUENCE</scope>
    <source>
        <strain evidence="9">17113</strain>
    </source>
</reference>
<evidence type="ECO:0000256" key="1">
    <source>
        <dbReference type="ARBA" id="ARBA00000073"/>
    </source>
</evidence>
<evidence type="ECO:0000256" key="4">
    <source>
        <dbReference type="ARBA" id="ARBA00031870"/>
    </source>
</evidence>
<dbReference type="CDD" id="cd02869">
    <property type="entry name" value="PseudoU_synth_RluA_like"/>
    <property type="match status" value="1"/>
</dbReference>
<comment type="caution">
    <text evidence="9">The sequence shown here is derived from an EMBL/GenBank/DDBJ whole genome shotgun (WGS) entry which is preliminary data.</text>
</comment>
<comment type="catalytic activity">
    <reaction evidence="1">
        <text>a uridine in RNA = a pseudouridine in RNA</text>
        <dbReference type="Rhea" id="RHEA:48348"/>
        <dbReference type="Rhea" id="RHEA-COMP:12068"/>
        <dbReference type="Rhea" id="RHEA-COMP:12069"/>
        <dbReference type="ChEBI" id="CHEBI:65314"/>
        <dbReference type="ChEBI" id="CHEBI:65315"/>
    </reaction>
</comment>
<dbReference type="Gene3D" id="3.30.2350.10">
    <property type="entry name" value="Pseudouridine synthase"/>
    <property type="match status" value="1"/>
</dbReference>
<feature type="region of interest" description="Disordered" evidence="7">
    <location>
        <begin position="308"/>
        <end position="346"/>
    </location>
</feature>
<protein>
    <recommendedName>
        <fullName evidence="4">RNA pseudouridylate synthase</fullName>
    </recommendedName>
    <alternativeName>
        <fullName evidence="5">RNA-uridine isomerase</fullName>
    </alternativeName>
</protein>
<dbReference type="PANTHER" id="PTHR21600">
    <property type="entry name" value="MITOCHONDRIAL RNA PSEUDOURIDINE SYNTHASE"/>
    <property type="match status" value="1"/>
</dbReference>
<evidence type="ECO:0000256" key="3">
    <source>
        <dbReference type="ARBA" id="ARBA00023235"/>
    </source>
</evidence>
<accession>A0A9D9DJP2</accession>
<sequence>MNKNDKKAFRPSKGLVDPRMVKEFKVYRETTLLEFLFLKFPSTPKKNVKSLLAHHQVAVGGVPISQFDYPLCPEDVVTVSQKSIAKREFKGLKVIFEDDDIIAIDKPSGLLSVATEREKGHTAYRLVSEYLDPRGKGARAYVVHRLDEDTSGVLIFAKNLQTREALQSSWQEIVAKRGYYAIVEGHLPDKEGTLSDYLYQDSFQLVRVSKEKGKGKLAITHYRTIAEKDGYSLLDVNIDSGRKNQIRVQLGHIGHHVIGDDKYGEPSDPLKRLGLHAYELAFSNPLNGKSYDIVSPLPEEFKSLIFGKKKAERKKEAPTRDTRSMTKIKAGKRRQSGYGKRMGGRK</sequence>
<dbReference type="PANTHER" id="PTHR21600:SF44">
    <property type="entry name" value="RIBOSOMAL LARGE SUBUNIT PSEUDOURIDINE SYNTHASE D"/>
    <property type="match status" value="1"/>
</dbReference>
<evidence type="ECO:0000256" key="7">
    <source>
        <dbReference type="SAM" id="MobiDB-lite"/>
    </source>
</evidence>
<dbReference type="PROSITE" id="PS01129">
    <property type="entry name" value="PSI_RLU"/>
    <property type="match status" value="1"/>
</dbReference>
<feature type="compositionally biased region" description="Basic and acidic residues" evidence="7">
    <location>
        <begin position="313"/>
        <end position="324"/>
    </location>
</feature>
<reference evidence="9" key="1">
    <citation type="submission" date="2020-10" db="EMBL/GenBank/DDBJ databases">
        <authorList>
            <person name="Gilroy R."/>
        </authorList>
    </citation>
    <scope>NUCLEOTIDE SEQUENCE</scope>
    <source>
        <strain evidence="9">17113</strain>
    </source>
</reference>
<dbReference type="InterPro" id="IPR050188">
    <property type="entry name" value="RluA_PseudoU_synthase"/>
</dbReference>
<dbReference type="Pfam" id="PF00849">
    <property type="entry name" value="PseudoU_synth_2"/>
    <property type="match status" value="1"/>
</dbReference>
<organism evidence="9 10">
    <name type="scientific">Candidatus Alloenteromonas pullistercoris</name>
    <dbReference type="NCBI Taxonomy" id="2840785"/>
    <lineage>
        <taxon>Bacteria</taxon>
        <taxon>Bacillati</taxon>
        <taxon>Bacillota</taxon>
        <taxon>Bacillota incertae sedis</taxon>
        <taxon>Candidatus Alloenteromonas</taxon>
    </lineage>
</organism>
<keyword evidence="3" id="KW-0413">Isomerase</keyword>
<dbReference type="GO" id="GO:0003723">
    <property type="term" value="F:RNA binding"/>
    <property type="evidence" value="ECO:0007669"/>
    <property type="project" value="UniProtKB-KW"/>
</dbReference>
<evidence type="ECO:0000256" key="5">
    <source>
        <dbReference type="ARBA" id="ARBA00033164"/>
    </source>
</evidence>
<dbReference type="SUPFAM" id="SSF55120">
    <property type="entry name" value="Pseudouridine synthase"/>
    <property type="match status" value="1"/>
</dbReference>
<evidence type="ECO:0000313" key="10">
    <source>
        <dbReference type="Proteomes" id="UP000823634"/>
    </source>
</evidence>
<gene>
    <name evidence="9" type="ORF">IAC61_03605</name>
</gene>